<protein>
    <submittedName>
        <fullName evidence="3">Uncharacterized protein</fullName>
    </submittedName>
</protein>
<feature type="region of interest" description="Disordered" evidence="1">
    <location>
        <begin position="1007"/>
        <end position="1047"/>
    </location>
</feature>
<feature type="compositionally biased region" description="Low complexity" evidence="1">
    <location>
        <begin position="105"/>
        <end position="142"/>
    </location>
</feature>
<reference evidence="2" key="4">
    <citation type="submission" date="2024-03" db="EMBL/GenBank/DDBJ databases">
        <title>Improved genome assembly of Candida auris strain B8441 and annotation of B11205.</title>
        <authorList>
            <person name="Cauldron N.C."/>
            <person name="Shea T."/>
            <person name="Cuomo C.A."/>
        </authorList>
    </citation>
    <scope>NUCLEOTIDE SEQUENCE</scope>
    <source>
        <strain evidence="2">B8441</strain>
    </source>
</reference>
<feature type="compositionally biased region" description="Basic residues" evidence="1">
    <location>
        <begin position="1037"/>
        <end position="1047"/>
    </location>
</feature>
<evidence type="ECO:0000313" key="2">
    <source>
        <dbReference type="EMBL" id="KAK8441361.1"/>
    </source>
</evidence>
<dbReference type="EMBL" id="PEKT02000002">
    <property type="protein sequence ID" value="PIS58227.1"/>
    <property type="molecule type" value="Genomic_DNA"/>
</dbReference>
<feature type="compositionally biased region" description="Basic and acidic residues" evidence="1">
    <location>
        <begin position="600"/>
        <end position="617"/>
    </location>
</feature>
<feature type="region of interest" description="Disordered" evidence="1">
    <location>
        <begin position="272"/>
        <end position="393"/>
    </location>
</feature>
<feature type="compositionally biased region" description="Polar residues" evidence="1">
    <location>
        <begin position="836"/>
        <end position="855"/>
    </location>
</feature>
<comment type="caution">
    <text evidence="3">The sequence shown here is derived from an EMBL/GenBank/DDBJ whole genome shotgun (WGS) entry which is preliminary data.</text>
</comment>
<gene>
    <name evidence="3" type="ORF">B9J08_000717</name>
    <name evidence="2" type="ORF">B9J08_02675</name>
</gene>
<sequence>MPLFSRKKRNDYQGFAKYTDGYTYSPPPVQQPRSQSMTNASSAALAALAIHNKNNQTNDTSRPYNPSPQAYQASGRANSLAGNHRSNSMRSYTYNPKPSYQAGPSANRSYSLRSNSLRGSAPPARSASLQQRSSASQRVSSLTNRTPSFPRTNSLTSSPLSHRAGSLTGATRGLGLAHQGVSEEDENFDEEDVIVTTKTTKVLDSMGRTCSITTETIKTLPDGSNIVETTTRNISRSGSRSNSLRNNSMTMAHANPSYNLNKIDEDLQDFDYTYLDHPPSQLPKLNMDDRAPPHQQVQPQAALGPAFDPPRRTSDTAPPVNPGKERNEDSVSSSASPRLKSILKHSPAPPPQSSSPQHADSSLPKGNRNSGEEAIHRPSHEDPNHHKTAVASNASAGNSIKFLDTVETIPYEANSHNLAEVTRAEALKQEKEKQENISMYEQAMKVAMERVYGTPREESSFLTPPDSPQTKTLESPQANLDKLVDKKLKHDHKRGKDEGGVSKNYVYENHHKEFAIHSLRGEEEPGHSSRKERAKEEKKQQKEEEKKRQDLLKLAEKERKKEESEQKKQKRGAKNPLSFLSLKMRRGSSGSATSSSYGGIHEKRDSHPEPDLFEDSHPTQSSERVHQQQTVVGHQDGTRDAQSSGSKDHQQIEQQTIETPTQAQGNAIQSPTAPVQTFVGDVVAPKEPLRPAAITDVNDITVPPRSPLRNADTTERHMRSLSEGSNMTEFLNKETVNQPPPISTQITGEEEHFHDSNDFIDVPEYYGAEEPAYAENVVPETMNEPATPKVAQTSGSSDVKKVAPVVSPSAVKVNSTEPLPTSIDVPERPSTEVQEDTTLVTPSQTEKQGPGSQELPTLVSGENGHPVVLGQQGNSDKAYPTLDPGSPSSKKMESAAVDDAVDTATIPSDKSAVSVPAPSSEYKSDDVMPTSVGAMDTTHATETQNVADTDTDKQATGDNETPATDVVTPAVVVNDSENIQEINAANVSDVNSAVPNITATNPDAECAADRIEQEQPSQSSGDMTEVSVPSQQEKYTKPKTKKGSKFKRMIDKYFISPHNR</sequence>
<reference evidence="2 4" key="3">
    <citation type="journal article" date="2018" name="Nat. Commun.">
        <title>Genomic insights into multidrug-resistance, mating and virulence in Candida auris and related emerging species.</title>
        <authorList>
            <person name="Munoz J.F."/>
            <person name="Gade L."/>
            <person name="Chow N.A."/>
            <person name="Loparev V.N."/>
            <person name="Juieng P."/>
            <person name="Berkow E.L."/>
            <person name="Farrer R.A."/>
            <person name="Litvintseva A.P."/>
            <person name="Cuomo C.A."/>
        </authorList>
    </citation>
    <scope>GENOME REANNOTATION</scope>
    <source>
        <strain evidence="2 4">B8441</strain>
    </source>
</reference>
<feature type="compositionally biased region" description="Polar residues" evidence="1">
    <location>
        <begin position="468"/>
        <end position="478"/>
    </location>
</feature>
<feature type="region of interest" description="Disordered" evidence="1">
    <location>
        <begin position="694"/>
        <end position="726"/>
    </location>
</feature>
<accession>A0A2H1A5A8</accession>
<organism evidence="3">
    <name type="scientific">Candidozyma auris</name>
    <name type="common">Yeast</name>
    <name type="synonym">Candida auris</name>
    <dbReference type="NCBI Taxonomy" id="498019"/>
    <lineage>
        <taxon>Eukaryota</taxon>
        <taxon>Fungi</taxon>
        <taxon>Dikarya</taxon>
        <taxon>Ascomycota</taxon>
        <taxon>Saccharomycotina</taxon>
        <taxon>Pichiomycetes</taxon>
        <taxon>Metschnikowiaceae</taxon>
        <taxon>Candidozyma</taxon>
    </lineage>
</organism>
<feature type="compositionally biased region" description="Low complexity" evidence="1">
    <location>
        <begin position="293"/>
        <end position="302"/>
    </location>
</feature>
<feature type="compositionally biased region" description="Low complexity" evidence="1">
    <location>
        <begin position="31"/>
        <end position="41"/>
    </location>
</feature>
<feature type="region of interest" description="Disordered" evidence="1">
    <location>
        <begin position="455"/>
        <end position="673"/>
    </location>
</feature>
<feature type="compositionally biased region" description="Basic and acidic residues" evidence="1">
    <location>
        <begin position="482"/>
        <end position="500"/>
    </location>
</feature>
<feature type="compositionally biased region" description="Basic and acidic residues" evidence="1">
    <location>
        <begin position="370"/>
        <end position="385"/>
    </location>
</feature>
<feature type="compositionally biased region" description="Polar residues" evidence="1">
    <location>
        <begin position="938"/>
        <end position="949"/>
    </location>
</feature>
<feature type="compositionally biased region" description="Polar residues" evidence="1">
    <location>
        <begin position="143"/>
        <end position="160"/>
    </location>
</feature>
<proteinExistence type="predicted"/>
<feature type="region of interest" description="Disordered" evidence="1">
    <location>
        <begin position="1"/>
        <end position="41"/>
    </location>
</feature>
<feature type="compositionally biased region" description="Polar residues" evidence="1">
    <location>
        <begin position="55"/>
        <end position="104"/>
    </location>
</feature>
<dbReference type="VEuPathDB" id="FungiDB:QG37_01562"/>
<dbReference type="EMBL" id="PEKT03000002">
    <property type="protein sequence ID" value="KAK8441361.1"/>
    <property type="molecule type" value="Genomic_DNA"/>
</dbReference>
<reference evidence="3 4" key="1">
    <citation type="journal article" date="2017" name="Clin. Infect. Dis.">
        <title>Simultaneous emergence of multidrug-resistant Candida auris on 3 continents confirmed by whole-genome sequencing and epidemiological analyses.</title>
        <authorList>
            <person name="Lockhart S.R."/>
            <person name="Etienne K.A."/>
            <person name="Vallabhaneni S."/>
            <person name="Farooqi J."/>
            <person name="Chowdhary A."/>
            <person name="Govender N.P."/>
            <person name="Colombo A.L."/>
            <person name="Calvo B."/>
            <person name="Cuomo C.A."/>
            <person name="Desjardins C.A."/>
            <person name="Berkow E.L."/>
            <person name="Castanheira M."/>
            <person name="Magobo R.E."/>
            <person name="Jabeen K."/>
            <person name="Asghar R.J."/>
            <person name="Meis J.F."/>
            <person name="Jackson B."/>
            <person name="Chiller T."/>
            <person name="Litvintseva A.P."/>
        </authorList>
    </citation>
    <scope>NUCLEOTIDE SEQUENCE [LARGE SCALE GENOMIC DNA]</scope>
    <source>
        <strain evidence="3 4">B8441</strain>
    </source>
</reference>
<dbReference type="VEuPathDB" id="FungiDB:B9J08_000717"/>
<feature type="region of interest" description="Disordered" evidence="1">
    <location>
        <begin position="784"/>
        <end position="967"/>
    </location>
</feature>
<evidence type="ECO:0000256" key="1">
    <source>
        <dbReference type="SAM" id="MobiDB-lite"/>
    </source>
</evidence>
<feature type="compositionally biased region" description="Low complexity" evidence="1">
    <location>
        <begin position="802"/>
        <end position="813"/>
    </location>
</feature>
<dbReference type="VEuPathDB" id="FungiDB:CJJ07_000554"/>
<feature type="compositionally biased region" description="Low complexity" evidence="1">
    <location>
        <begin position="652"/>
        <end position="664"/>
    </location>
</feature>
<dbReference type="Proteomes" id="UP000230249">
    <property type="component" value="Unassembled WGS sequence"/>
</dbReference>
<feature type="compositionally biased region" description="Polar residues" evidence="1">
    <location>
        <begin position="618"/>
        <end position="632"/>
    </location>
</feature>
<name>A0A2H1A5A8_CANAR</name>
<dbReference type="VEuPathDB" id="FungiDB:CJI97_000718"/>
<dbReference type="OMA" id="QAREHRW"/>
<dbReference type="VEuPathDB" id="FungiDB:CJI96_0003382"/>
<feature type="compositionally biased region" description="Low complexity" evidence="1">
    <location>
        <begin position="587"/>
        <end position="599"/>
    </location>
</feature>
<evidence type="ECO:0000313" key="4">
    <source>
        <dbReference type="Proteomes" id="UP000230249"/>
    </source>
</evidence>
<feature type="compositionally biased region" description="Polar residues" evidence="1">
    <location>
        <begin position="1014"/>
        <end position="1033"/>
    </location>
</feature>
<feature type="compositionally biased region" description="Low complexity" evidence="1">
    <location>
        <begin position="895"/>
        <end position="905"/>
    </location>
</feature>
<feature type="compositionally biased region" description="Basic and acidic residues" evidence="1">
    <location>
        <begin position="508"/>
        <end position="567"/>
    </location>
</feature>
<dbReference type="VEuPathDB" id="FungiDB:CJJ09_002677"/>
<keyword evidence="4" id="KW-1185">Reference proteome</keyword>
<feature type="compositionally biased region" description="Low complexity" evidence="1">
    <location>
        <begin position="354"/>
        <end position="364"/>
    </location>
</feature>
<dbReference type="AlphaFoldDB" id="A0A2H1A5A8"/>
<feature type="region of interest" description="Disordered" evidence="1">
    <location>
        <begin position="55"/>
        <end position="168"/>
    </location>
</feature>
<evidence type="ECO:0000313" key="3">
    <source>
        <dbReference type="EMBL" id="PIS58227.1"/>
    </source>
</evidence>
<reference evidence="3" key="2">
    <citation type="submission" date="2017-11" db="EMBL/GenBank/DDBJ databases">
        <title>Candida auris genome assembly and annotation.</title>
        <authorList>
            <person name="Munoz J.F."/>
            <person name="Gade L.G."/>
            <person name="Chow N.A."/>
            <person name="Litvintseva A.P."/>
            <person name="Loparev V.N."/>
            <person name="Cuomo C.A."/>
        </authorList>
    </citation>
    <scope>NUCLEOTIDE SEQUENCE</scope>
    <source>
        <strain evidence="3">B8441</strain>
    </source>
</reference>